<dbReference type="Pfam" id="PF13456">
    <property type="entry name" value="RVT_3"/>
    <property type="match status" value="1"/>
</dbReference>
<proteinExistence type="predicted"/>
<dbReference type="STRING" id="157652.A0A371EM09"/>
<feature type="domain" description="RNase H type-1" evidence="1">
    <location>
        <begin position="22"/>
        <end position="116"/>
    </location>
</feature>
<dbReference type="AlphaFoldDB" id="A0A371EM09"/>
<dbReference type="SUPFAM" id="SSF53098">
    <property type="entry name" value="Ribonuclease H-like"/>
    <property type="match status" value="1"/>
</dbReference>
<protein>
    <submittedName>
        <fullName evidence="2">Ribonuclease H protein</fullName>
    </submittedName>
</protein>
<dbReference type="Proteomes" id="UP000257109">
    <property type="component" value="Unassembled WGS sequence"/>
</dbReference>
<dbReference type="Gene3D" id="3.30.420.10">
    <property type="entry name" value="Ribonuclease H-like superfamily/Ribonuclease H"/>
    <property type="match status" value="1"/>
</dbReference>
<name>A0A371EM09_MUCPR</name>
<evidence type="ECO:0000259" key="1">
    <source>
        <dbReference type="Pfam" id="PF13456"/>
    </source>
</evidence>
<feature type="non-terminal residue" evidence="2">
    <location>
        <position position="1"/>
    </location>
</feature>
<dbReference type="OrthoDB" id="1436435at2759"/>
<dbReference type="InterPro" id="IPR012337">
    <property type="entry name" value="RNaseH-like_sf"/>
</dbReference>
<accession>A0A371EM09</accession>
<dbReference type="GO" id="GO:0003676">
    <property type="term" value="F:nucleic acid binding"/>
    <property type="evidence" value="ECO:0007669"/>
    <property type="project" value="InterPro"/>
</dbReference>
<dbReference type="PANTHER" id="PTHR47723">
    <property type="entry name" value="OS05G0353850 PROTEIN"/>
    <property type="match status" value="1"/>
</dbReference>
<dbReference type="PANTHER" id="PTHR47723:SF19">
    <property type="entry name" value="POLYNUCLEOTIDYL TRANSFERASE, RIBONUCLEASE H-LIKE SUPERFAMILY PROTEIN"/>
    <property type="match status" value="1"/>
</dbReference>
<comment type="caution">
    <text evidence="2">The sequence shown here is derived from an EMBL/GenBank/DDBJ whole genome shotgun (WGS) entry which is preliminary data.</text>
</comment>
<dbReference type="InterPro" id="IPR044730">
    <property type="entry name" value="RNase_H-like_dom_plant"/>
</dbReference>
<reference evidence="2" key="1">
    <citation type="submission" date="2018-05" db="EMBL/GenBank/DDBJ databases">
        <title>Draft genome of Mucuna pruriens seed.</title>
        <authorList>
            <person name="Nnadi N.E."/>
            <person name="Vos R."/>
            <person name="Hasami M.H."/>
            <person name="Devisetty U.K."/>
            <person name="Aguiy J.C."/>
        </authorList>
    </citation>
    <scope>NUCLEOTIDE SEQUENCE [LARGE SCALE GENOMIC DNA]</scope>
    <source>
        <strain evidence="2">JCA_2017</strain>
    </source>
</reference>
<dbReference type="InterPro" id="IPR002156">
    <property type="entry name" value="RNaseH_domain"/>
</dbReference>
<evidence type="ECO:0000313" key="3">
    <source>
        <dbReference type="Proteomes" id="UP000257109"/>
    </source>
</evidence>
<dbReference type="InterPro" id="IPR036397">
    <property type="entry name" value="RNaseH_sf"/>
</dbReference>
<dbReference type="CDD" id="cd06222">
    <property type="entry name" value="RNase_H_like"/>
    <property type="match status" value="1"/>
</dbReference>
<dbReference type="EMBL" id="QJKJ01013139">
    <property type="protein sequence ID" value="RDX67087.1"/>
    <property type="molecule type" value="Genomic_DNA"/>
</dbReference>
<sequence length="152" mass="17032">MCRSNFEFFYWNPPWHGYIKINYDGSCNPYSNSGAVGGIVRDDNGHCSIVKAELWVVLHGIQLARSRGFLKLIAESDSQVTINQSTTDVIGVLNSSISFSCRHMHQEINACADAMAKYRSTIELGLKVFDFPPDFLVCSFVGYCLGYYSSLH</sequence>
<dbReference type="GO" id="GO:0004523">
    <property type="term" value="F:RNA-DNA hybrid ribonuclease activity"/>
    <property type="evidence" value="ECO:0007669"/>
    <property type="project" value="InterPro"/>
</dbReference>
<evidence type="ECO:0000313" key="2">
    <source>
        <dbReference type="EMBL" id="RDX67087.1"/>
    </source>
</evidence>
<dbReference type="InterPro" id="IPR053151">
    <property type="entry name" value="RNase_H-like"/>
</dbReference>
<organism evidence="2 3">
    <name type="scientific">Mucuna pruriens</name>
    <name type="common">Velvet bean</name>
    <name type="synonym">Dolichos pruriens</name>
    <dbReference type="NCBI Taxonomy" id="157652"/>
    <lineage>
        <taxon>Eukaryota</taxon>
        <taxon>Viridiplantae</taxon>
        <taxon>Streptophyta</taxon>
        <taxon>Embryophyta</taxon>
        <taxon>Tracheophyta</taxon>
        <taxon>Spermatophyta</taxon>
        <taxon>Magnoliopsida</taxon>
        <taxon>eudicotyledons</taxon>
        <taxon>Gunneridae</taxon>
        <taxon>Pentapetalae</taxon>
        <taxon>rosids</taxon>
        <taxon>fabids</taxon>
        <taxon>Fabales</taxon>
        <taxon>Fabaceae</taxon>
        <taxon>Papilionoideae</taxon>
        <taxon>50 kb inversion clade</taxon>
        <taxon>NPAAA clade</taxon>
        <taxon>indigoferoid/millettioid clade</taxon>
        <taxon>Phaseoleae</taxon>
        <taxon>Mucuna</taxon>
    </lineage>
</organism>
<keyword evidence="3" id="KW-1185">Reference proteome</keyword>
<gene>
    <name evidence="2" type="ORF">CR513_54074</name>
</gene>